<dbReference type="Proteomes" id="UP000677228">
    <property type="component" value="Unassembled WGS sequence"/>
</dbReference>
<comment type="caution">
    <text evidence="4">The sequence shown here is derived from an EMBL/GenBank/DDBJ whole genome shotgun (WGS) entry which is preliminary data.</text>
</comment>
<name>A0A815CW61_9BILA</name>
<dbReference type="SMART" id="SM00597">
    <property type="entry name" value="ZnF_TTF"/>
    <property type="match status" value="1"/>
</dbReference>
<organism evidence="4 7">
    <name type="scientific">Didymodactylos carnosus</name>
    <dbReference type="NCBI Taxonomy" id="1234261"/>
    <lineage>
        <taxon>Eukaryota</taxon>
        <taxon>Metazoa</taxon>
        <taxon>Spiralia</taxon>
        <taxon>Gnathifera</taxon>
        <taxon>Rotifera</taxon>
        <taxon>Eurotatoria</taxon>
        <taxon>Bdelloidea</taxon>
        <taxon>Philodinida</taxon>
        <taxon>Philodinidae</taxon>
        <taxon>Didymodactylos</taxon>
    </lineage>
</organism>
<dbReference type="Proteomes" id="UP000681722">
    <property type="component" value="Unassembled WGS sequence"/>
</dbReference>
<dbReference type="InterPro" id="IPR025398">
    <property type="entry name" value="DUF4371"/>
</dbReference>
<dbReference type="Proteomes" id="UP000663829">
    <property type="component" value="Unassembled WGS sequence"/>
</dbReference>
<keyword evidence="7" id="KW-1185">Reference proteome</keyword>
<evidence type="ECO:0000313" key="7">
    <source>
        <dbReference type="Proteomes" id="UP000663829"/>
    </source>
</evidence>
<evidence type="ECO:0000259" key="2">
    <source>
        <dbReference type="SMART" id="SM00597"/>
    </source>
</evidence>
<evidence type="ECO:0000313" key="5">
    <source>
        <dbReference type="EMBL" id="CAF3873369.1"/>
    </source>
</evidence>
<evidence type="ECO:0000313" key="4">
    <source>
        <dbReference type="EMBL" id="CAF1289400.1"/>
    </source>
</evidence>
<evidence type="ECO:0000256" key="1">
    <source>
        <dbReference type="SAM" id="MobiDB-lite"/>
    </source>
</evidence>
<evidence type="ECO:0000313" key="3">
    <source>
        <dbReference type="EMBL" id="CAF1108096.1"/>
    </source>
</evidence>
<dbReference type="PANTHER" id="PTHR45749:SF21">
    <property type="entry name" value="DUF4371 DOMAIN-CONTAINING PROTEIN"/>
    <property type="match status" value="1"/>
</dbReference>
<dbReference type="Proteomes" id="UP000682733">
    <property type="component" value="Unassembled WGS sequence"/>
</dbReference>
<accession>A0A815CW61</accession>
<feature type="domain" description="TTF-type" evidence="2">
    <location>
        <begin position="69"/>
        <end position="155"/>
    </location>
</feature>
<dbReference type="Pfam" id="PF14291">
    <property type="entry name" value="DUF4371"/>
    <property type="match status" value="1"/>
</dbReference>
<sequence length="264" mass="30652">MDSSEPSSSMTTVISLDENEVTPAQRSRSAFDTEGVEPFKRDPCRGPMFAKEFILLGPHQPKCHYPTIERRHFRYDWFGIYKWLEYNEANGKAYCFICRFSYNPIKSDKSFTVDGFGCWKNAISKFNKHQSTLSHKQACETGSNARRNRLNDESVLNQIDRRSDKQCEENRLYLVEIIRMTVFLAKQGLALLGHREDDESSNRGNFLELLELRCIDNAIIRRSICSLKFTDHKIQNELLLLIQTNITNQIVRELGKSKYNVIHG</sequence>
<dbReference type="EMBL" id="CAJNOK010010170">
    <property type="protein sequence ID" value="CAF1108096.1"/>
    <property type="molecule type" value="Genomic_DNA"/>
</dbReference>
<proteinExistence type="predicted"/>
<feature type="compositionally biased region" description="Polar residues" evidence="1">
    <location>
        <begin position="1"/>
        <end position="14"/>
    </location>
</feature>
<dbReference type="EMBL" id="CAJOBA010012090">
    <property type="protein sequence ID" value="CAF3873369.1"/>
    <property type="molecule type" value="Genomic_DNA"/>
</dbReference>
<dbReference type="AlphaFoldDB" id="A0A815CW61"/>
<dbReference type="InterPro" id="IPR006580">
    <property type="entry name" value="Znf_TTF"/>
</dbReference>
<protein>
    <recommendedName>
        <fullName evidence="2">TTF-type domain-containing protein</fullName>
    </recommendedName>
</protein>
<dbReference type="OrthoDB" id="6626081at2759"/>
<evidence type="ECO:0000313" key="6">
    <source>
        <dbReference type="EMBL" id="CAF4093996.1"/>
    </source>
</evidence>
<dbReference type="EMBL" id="CAJOBC010031912">
    <property type="protein sequence ID" value="CAF4093996.1"/>
    <property type="molecule type" value="Genomic_DNA"/>
</dbReference>
<feature type="region of interest" description="Disordered" evidence="1">
    <location>
        <begin position="1"/>
        <end position="28"/>
    </location>
</feature>
<dbReference type="PANTHER" id="PTHR45749">
    <property type="match status" value="1"/>
</dbReference>
<dbReference type="EMBL" id="CAJNOQ010011981">
    <property type="protein sequence ID" value="CAF1289400.1"/>
    <property type="molecule type" value="Genomic_DNA"/>
</dbReference>
<gene>
    <name evidence="4" type="ORF">GPM918_LOCUS27956</name>
    <name evidence="3" type="ORF">OVA965_LOCUS19626</name>
    <name evidence="6" type="ORF">SRO942_LOCUS28385</name>
    <name evidence="5" type="ORF">TMI583_LOCUS19729</name>
</gene>
<reference evidence="4" key="1">
    <citation type="submission" date="2021-02" db="EMBL/GenBank/DDBJ databases">
        <authorList>
            <person name="Nowell W R."/>
        </authorList>
    </citation>
    <scope>NUCLEOTIDE SEQUENCE</scope>
</reference>